<dbReference type="PANTHER" id="PTHR45138:SF9">
    <property type="entry name" value="DIGUANYLATE CYCLASE DGCM-RELATED"/>
    <property type="match status" value="1"/>
</dbReference>
<dbReference type="EMBL" id="SMMX01000011">
    <property type="protein sequence ID" value="TDA21120.1"/>
    <property type="molecule type" value="Genomic_DNA"/>
</dbReference>
<name>A0A4V2WSD1_9FIRM</name>
<reference evidence="2 3" key="1">
    <citation type="journal article" date="2016" name="Nat. Microbiol.">
        <title>The Mouse Intestinal Bacterial Collection (miBC) provides host-specific insight into cultured diversity and functional potential of the gut microbiota.</title>
        <authorList>
            <person name="Lagkouvardos I."/>
            <person name="Pukall R."/>
            <person name="Abt B."/>
            <person name="Foesel B.U."/>
            <person name="Meier-Kolthoff J.P."/>
            <person name="Kumar N."/>
            <person name="Bresciani A."/>
            <person name="Martinez I."/>
            <person name="Just S."/>
            <person name="Ziegler C."/>
            <person name="Brugiroux S."/>
            <person name="Garzetti D."/>
            <person name="Wenning M."/>
            <person name="Bui T.P."/>
            <person name="Wang J."/>
            <person name="Hugenholtz F."/>
            <person name="Plugge C.M."/>
            <person name="Peterson D.A."/>
            <person name="Hornef M.W."/>
            <person name="Baines J.F."/>
            <person name="Smidt H."/>
            <person name="Walter J."/>
            <person name="Kristiansen K."/>
            <person name="Nielsen H.B."/>
            <person name="Haller D."/>
            <person name="Overmann J."/>
            <person name="Stecher B."/>
            <person name="Clavel T."/>
        </authorList>
    </citation>
    <scope>NUCLEOTIDE SEQUENCE [LARGE SCALE GENOMIC DNA]</scope>
    <source>
        <strain evidence="2 3">DSM 28560</strain>
    </source>
</reference>
<dbReference type="Gene3D" id="3.30.70.270">
    <property type="match status" value="1"/>
</dbReference>
<dbReference type="SMART" id="SM00267">
    <property type="entry name" value="GGDEF"/>
    <property type="match status" value="1"/>
</dbReference>
<gene>
    <name evidence="2" type="ORF">E1963_13275</name>
</gene>
<keyword evidence="3" id="KW-1185">Reference proteome</keyword>
<dbReference type="InterPro" id="IPR029787">
    <property type="entry name" value="Nucleotide_cyclase"/>
</dbReference>
<dbReference type="AlphaFoldDB" id="A0A4V2WSD1"/>
<dbReference type="PROSITE" id="PS50887">
    <property type="entry name" value="GGDEF"/>
    <property type="match status" value="1"/>
</dbReference>
<dbReference type="GO" id="GO:0043709">
    <property type="term" value="P:cell adhesion involved in single-species biofilm formation"/>
    <property type="evidence" value="ECO:0007669"/>
    <property type="project" value="TreeGrafter"/>
</dbReference>
<dbReference type="InterPro" id="IPR050469">
    <property type="entry name" value="Diguanylate_Cyclase"/>
</dbReference>
<dbReference type="Pfam" id="PF00990">
    <property type="entry name" value="GGDEF"/>
    <property type="match status" value="1"/>
</dbReference>
<proteinExistence type="predicted"/>
<dbReference type="InterPro" id="IPR000160">
    <property type="entry name" value="GGDEF_dom"/>
</dbReference>
<organism evidence="2 3">
    <name type="scientific">Extibacter muris</name>
    <dbReference type="NCBI Taxonomy" id="1796622"/>
    <lineage>
        <taxon>Bacteria</taxon>
        <taxon>Bacillati</taxon>
        <taxon>Bacillota</taxon>
        <taxon>Clostridia</taxon>
        <taxon>Lachnospirales</taxon>
        <taxon>Lachnospiraceae</taxon>
        <taxon>Extibacter</taxon>
    </lineage>
</organism>
<dbReference type="NCBIfam" id="TIGR00254">
    <property type="entry name" value="GGDEF"/>
    <property type="match status" value="1"/>
</dbReference>
<dbReference type="PANTHER" id="PTHR45138">
    <property type="entry name" value="REGULATORY COMPONENTS OF SENSORY TRANSDUCTION SYSTEM"/>
    <property type="match status" value="1"/>
</dbReference>
<sequence length="146" mass="16457">MTGPVERGMHMEHNKSFGACLFIDVDNFKGVNNTYGHDEGDRILINVGRIFMQNTRDRDIVIRFGGDEFVIWMYKVDSIKAAEDTAKRILKTSYDEAGTGLSIGIAMVEPGEKYYDAVIKRADEARYQAKAEGKGRYAVHRDAAEE</sequence>
<dbReference type="CDD" id="cd01949">
    <property type="entry name" value="GGDEF"/>
    <property type="match status" value="1"/>
</dbReference>
<feature type="domain" description="GGDEF" evidence="1">
    <location>
        <begin position="16"/>
        <end position="142"/>
    </location>
</feature>
<accession>A0A4V2WSD1</accession>
<dbReference type="GO" id="GO:0052621">
    <property type="term" value="F:diguanylate cyclase activity"/>
    <property type="evidence" value="ECO:0007669"/>
    <property type="project" value="TreeGrafter"/>
</dbReference>
<evidence type="ECO:0000259" key="1">
    <source>
        <dbReference type="PROSITE" id="PS50887"/>
    </source>
</evidence>
<dbReference type="InterPro" id="IPR043128">
    <property type="entry name" value="Rev_trsase/Diguanyl_cyclase"/>
</dbReference>
<evidence type="ECO:0000313" key="3">
    <source>
        <dbReference type="Proteomes" id="UP000295710"/>
    </source>
</evidence>
<dbReference type="GO" id="GO:0005886">
    <property type="term" value="C:plasma membrane"/>
    <property type="evidence" value="ECO:0007669"/>
    <property type="project" value="TreeGrafter"/>
</dbReference>
<dbReference type="SUPFAM" id="SSF55073">
    <property type="entry name" value="Nucleotide cyclase"/>
    <property type="match status" value="1"/>
</dbReference>
<dbReference type="Proteomes" id="UP000295710">
    <property type="component" value="Unassembled WGS sequence"/>
</dbReference>
<protein>
    <submittedName>
        <fullName evidence="2">GGDEF domain-containing protein</fullName>
    </submittedName>
</protein>
<dbReference type="GO" id="GO:1902201">
    <property type="term" value="P:negative regulation of bacterial-type flagellum-dependent cell motility"/>
    <property type="evidence" value="ECO:0007669"/>
    <property type="project" value="TreeGrafter"/>
</dbReference>
<evidence type="ECO:0000313" key="2">
    <source>
        <dbReference type="EMBL" id="TDA21120.1"/>
    </source>
</evidence>
<comment type="caution">
    <text evidence="2">The sequence shown here is derived from an EMBL/GenBank/DDBJ whole genome shotgun (WGS) entry which is preliminary data.</text>
</comment>